<dbReference type="PROSITE" id="PS50822">
    <property type="entry name" value="PIWI"/>
    <property type="match status" value="1"/>
</dbReference>
<evidence type="ECO:0000259" key="1">
    <source>
        <dbReference type="PROSITE" id="PS50822"/>
    </source>
</evidence>
<dbReference type="PANTHER" id="PTHR22891">
    <property type="entry name" value="EUKARYOTIC TRANSLATION INITIATION FACTOR 2C"/>
    <property type="match status" value="1"/>
</dbReference>
<dbReference type="OrthoDB" id="10252740at2759"/>
<protein>
    <recommendedName>
        <fullName evidence="1">Piwi domain-containing protein</fullName>
    </recommendedName>
</protein>
<dbReference type="EMBL" id="JANBQF010001881">
    <property type="protein sequence ID" value="KAJ1995467.1"/>
    <property type="molecule type" value="Genomic_DNA"/>
</dbReference>
<dbReference type="Pfam" id="PF02171">
    <property type="entry name" value="Piwi"/>
    <property type="match status" value="1"/>
</dbReference>
<dbReference type="AlphaFoldDB" id="A0A9W8BE85"/>
<dbReference type="Proteomes" id="UP001150907">
    <property type="component" value="Unassembled WGS sequence"/>
</dbReference>
<feature type="non-terminal residue" evidence="2">
    <location>
        <position position="218"/>
    </location>
</feature>
<comment type="caution">
    <text evidence="2">The sequence shown here is derived from an EMBL/GenBank/DDBJ whole genome shotgun (WGS) entry which is preliminary data.</text>
</comment>
<proteinExistence type="predicted"/>
<organism evidence="2 3">
    <name type="scientific">Coemansia thaxteri</name>
    <dbReference type="NCBI Taxonomy" id="2663907"/>
    <lineage>
        <taxon>Eukaryota</taxon>
        <taxon>Fungi</taxon>
        <taxon>Fungi incertae sedis</taxon>
        <taxon>Zoopagomycota</taxon>
        <taxon>Kickxellomycotina</taxon>
        <taxon>Kickxellomycetes</taxon>
        <taxon>Kickxellales</taxon>
        <taxon>Kickxellaceae</taxon>
        <taxon>Coemansia</taxon>
    </lineage>
</organism>
<dbReference type="SUPFAM" id="SSF53098">
    <property type="entry name" value="Ribonuclease H-like"/>
    <property type="match status" value="1"/>
</dbReference>
<dbReference type="GO" id="GO:0003676">
    <property type="term" value="F:nucleic acid binding"/>
    <property type="evidence" value="ECO:0007669"/>
    <property type="project" value="InterPro"/>
</dbReference>
<dbReference type="Gene3D" id="3.30.420.10">
    <property type="entry name" value="Ribonuclease H-like superfamily/Ribonuclease H"/>
    <property type="match status" value="1"/>
</dbReference>
<dbReference type="InterPro" id="IPR003165">
    <property type="entry name" value="Piwi"/>
</dbReference>
<reference evidence="2" key="1">
    <citation type="submission" date="2022-07" db="EMBL/GenBank/DDBJ databases">
        <title>Phylogenomic reconstructions and comparative analyses of Kickxellomycotina fungi.</title>
        <authorList>
            <person name="Reynolds N.K."/>
            <person name="Stajich J.E."/>
            <person name="Barry K."/>
            <person name="Grigoriev I.V."/>
            <person name="Crous P."/>
            <person name="Smith M.E."/>
        </authorList>
    </citation>
    <scope>NUCLEOTIDE SEQUENCE</scope>
    <source>
        <strain evidence="2">IMI 214461</strain>
    </source>
</reference>
<name>A0A9W8BE85_9FUNG</name>
<feature type="domain" description="Piwi" evidence="1">
    <location>
        <begin position="1"/>
        <end position="218"/>
    </location>
</feature>
<dbReference type="SMART" id="SM00950">
    <property type="entry name" value="Piwi"/>
    <property type="match status" value="1"/>
</dbReference>
<accession>A0A9W8BE85</accession>
<dbReference type="InterPro" id="IPR036397">
    <property type="entry name" value="RNaseH_sf"/>
</dbReference>
<sequence>MGCDVSHPVPGEQHRLSLASVVGSVDFMATRHAATLIQLPSREELVGKLQEAVVRHLKLFYMGTQIKPQRIVFYRDGVSETQFAQVRDREIIEIQRACGSIENGYRPDITFLAVLRRHNTRFFPKDREGDRVGNCVPGTVVDRSVTVPGIASFYLFSHTAFQRTSRPTYYSVLHDDSNFSPDAIQQITYHLCCTYAVSTRSVSPVPPVCYARRVANRA</sequence>
<gene>
    <name evidence="2" type="ORF">H4R26_006254</name>
</gene>
<evidence type="ECO:0000313" key="3">
    <source>
        <dbReference type="Proteomes" id="UP001150907"/>
    </source>
</evidence>
<dbReference type="InterPro" id="IPR012337">
    <property type="entry name" value="RNaseH-like_sf"/>
</dbReference>
<keyword evidence="3" id="KW-1185">Reference proteome</keyword>
<evidence type="ECO:0000313" key="2">
    <source>
        <dbReference type="EMBL" id="KAJ1995467.1"/>
    </source>
</evidence>